<sequence>MGFDEYGRRDIYSNFDKNKPSKTKFESAFSSPKPFAIKRSYDNPQQSTHLREKTDEASDITSGAESDHHSVDSVGDYSPTSNGRRYPKRDSYFTYGNSDYRRY</sequence>
<proteinExistence type="predicted"/>
<organism evidence="2 3">
    <name type="scientific">Araneus ventricosus</name>
    <name type="common">Orbweaver spider</name>
    <name type="synonym">Epeira ventricosa</name>
    <dbReference type="NCBI Taxonomy" id="182803"/>
    <lineage>
        <taxon>Eukaryota</taxon>
        <taxon>Metazoa</taxon>
        <taxon>Ecdysozoa</taxon>
        <taxon>Arthropoda</taxon>
        <taxon>Chelicerata</taxon>
        <taxon>Arachnida</taxon>
        <taxon>Araneae</taxon>
        <taxon>Araneomorphae</taxon>
        <taxon>Entelegynae</taxon>
        <taxon>Araneoidea</taxon>
        <taxon>Araneidae</taxon>
        <taxon>Araneus</taxon>
    </lineage>
</organism>
<gene>
    <name evidence="2" type="ORF">AVEN_230752_1</name>
</gene>
<keyword evidence="3" id="KW-1185">Reference proteome</keyword>
<comment type="caution">
    <text evidence="2">The sequence shown here is derived from an EMBL/GenBank/DDBJ whole genome shotgun (WGS) entry which is preliminary data.</text>
</comment>
<name>A0A4Y2A3D3_ARAVE</name>
<protein>
    <submittedName>
        <fullName evidence="2">Uncharacterized protein</fullName>
    </submittedName>
</protein>
<dbReference type="EMBL" id="BGPR01000004">
    <property type="protein sequence ID" value="GBL73776.1"/>
    <property type="molecule type" value="Genomic_DNA"/>
</dbReference>
<evidence type="ECO:0000256" key="1">
    <source>
        <dbReference type="SAM" id="MobiDB-lite"/>
    </source>
</evidence>
<reference evidence="2 3" key="1">
    <citation type="journal article" date="2019" name="Sci. Rep.">
        <title>Orb-weaving spider Araneus ventricosus genome elucidates the spidroin gene catalogue.</title>
        <authorList>
            <person name="Kono N."/>
            <person name="Nakamura H."/>
            <person name="Ohtoshi R."/>
            <person name="Moran D.A.P."/>
            <person name="Shinohara A."/>
            <person name="Yoshida Y."/>
            <person name="Fujiwara M."/>
            <person name="Mori M."/>
            <person name="Tomita M."/>
            <person name="Arakawa K."/>
        </authorList>
    </citation>
    <scope>NUCLEOTIDE SEQUENCE [LARGE SCALE GENOMIC DNA]</scope>
</reference>
<feature type="region of interest" description="Disordered" evidence="1">
    <location>
        <begin position="1"/>
        <end position="103"/>
    </location>
</feature>
<feature type="compositionally biased region" description="Basic and acidic residues" evidence="1">
    <location>
        <begin position="1"/>
        <end position="25"/>
    </location>
</feature>
<dbReference type="AlphaFoldDB" id="A0A4Y2A3D3"/>
<dbReference type="OrthoDB" id="10496275at2759"/>
<evidence type="ECO:0000313" key="2">
    <source>
        <dbReference type="EMBL" id="GBL73776.1"/>
    </source>
</evidence>
<dbReference type="Proteomes" id="UP000499080">
    <property type="component" value="Unassembled WGS sequence"/>
</dbReference>
<evidence type="ECO:0000313" key="3">
    <source>
        <dbReference type="Proteomes" id="UP000499080"/>
    </source>
</evidence>
<accession>A0A4Y2A3D3</accession>